<evidence type="ECO:0000313" key="1">
    <source>
        <dbReference type="EMBL" id="KXO89017.1"/>
    </source>
</evidence>
<keyword evidence="2" id="KW-1185">Reference proteome</keyword>
<accession>A0A137YT03</accession>
<dbReference type="Proteomes" id="UP000070409">
    <property type="component" value="Unassembled WGS sequence"/>
</dbReference>
<proteinExistence type="predicted"/>
<reference evidence="1 2" key="1">
    <citation type="submission" date="2016-02" db="EMBL/GenBank/DDBJ databases">
        <authorList>
            <person name="Teng J.L."/>
            <person name="Tang Y."/>
            <person name="Huang Y."/>
            <person name="Guo F."/>
            <person name="Wei W."/>
            <person name="Chen J.H."/>
            <person name="Wong S.Y."/>
            <person name="Lau S.K."/>
            <person name="Woo P.C."/>
        </authorList>
    </citation>
    <scope>NUCLEOTIDE SEQUENCE [LARGE SCALE GENOMIC DNA]</scope>
    <source>
        <strain evidence="1 2">JCM 13375</strain>
    </source>
</reference>
<dbReference type="RefSeq" id="WP_068747023.1">
    <property type="nucleotide sequence ID" value="NZ_LSRE01000050.1"/>
</dbReference>
<dbReference type="EMBL" id="LSRE01000050">
    <property type="protein sequence ID" value="KXO89017.1"/>
    <property type="molecule type" value="Genomic_DNA"/>
</dbReference>
<comment type="caution">
    <text evidence="1">The sequence shown here is derived from an EMBL/GenBank/DDBJ whole genome shotgun (WGS) entry which is preliminary data.</text>
</comment>
<organism evidence="1 2">
    <name type="scientific">Tsukamurella pseudospumae</name>
    <dbReference type="NCBI Taxonomy" id="239498"/>
    <lineage>
        <taxon>Bacteria</taxon>
        <taxon>Bacillati</taxon>
        <taxon>Actinomycetota</taxon>
        <taxon>Actinomycetes</taxon>
        <taxon>Mycobacteriales</taxon>
        <taxon>Tsukamurellaceae</taxon>
        <taxon>Tsukamurella</taxon>
    </lineage>
</organism>
<evidence type="ECO:0000313" key="2">
    <source>
        <dbReference type="Proteomes" id="UP000070409"/>
    </source>
</evidence>
<gene>
    <name evidence="1" type="ORF">AXK61_10300</name>
</gene>
<sequence length="103" mass="10743">MLRRPDALDLPLLEQELGRLADVGTQLAAEVIGAGLGLGVEVGVPLTCVSTWSSGTPSWPAMCSAALFGSVFSRFAAQPCAAVQIFRKAGLSRTKSLRAPSRS</sequence>
<protein>
    <submittedName>
        <fullName evidence="1">Uncharacterized protein</fullName>
    </submittedName>
</protein>
<name>A0A137YT03_9ACTN</name>